<dbReference type="Proteomes" id="UP001055439">
    <property type="component" value="Chromosome 4"/>
</dbReference>
<dbReference type="EMBL" id="CP097506">
    <property type="protein sequence ID" value="URD95983.1"/>
    <property type="molecule type" value="Genomic_DNA"/>
</dbReference>
<dbReference type="GO" id="GO:0005525">
    <property type="term" value="F:GTP binding"/>
    <property type="evidence" value="ECO:0007669"/>
    <property type="project" value="UniProtKB-KW"/>
</dbReference>
<keyword evidence="12" id="KW-0460">Magnesium</keyword>
<dbReference type="AlphaFoldDB" id="A0A9E7JWJ2"/>
<dbReference type="GO" id="GO:0005794">
    <property type="term" value="C:Golgi apparatus"/>
    <property type="evidence" value="ECO:0007669"/>
    <property type="project" value="UniProtKB-SubCell"/>
</dbReference>
<dbReference type="GO" id="GO:0015031">
    <property type="term" value="P:protein transport"/>
    <property type="evidence" value="ECO:0007669"/>
    <property type="project" value="UniProtKB-KW"/>
</dbReference>
<evidence type="ECO:0000256" key="1">
    <source>
        <dbReference type="ARBA" id="ARBA00004555"/>
    </source>
</evidence>
<dbReference type="InterPro" id="IPR036312">
    <property type="entry name" value="Bifun_inhib/LTP/seed_sf"/>
</dbReference>
<keyword evidence="5 11" id="KW-0547">Nucleotide-binding</keyword>
<evidence type="ECO:0000259" key="14">
    <source>
        <dbReference type="SMART" id="SM00499"/>
    </source>
</evidence>
<feature type="domain" description="Bifunctional inhibitor/plant lipid transfer protein/seed storage helical" evidence="14">
    <location>
        <begin position="253"/>
        <end position="332"/>
    </location>
</feature>
<feature type="region of interest" description="Disordered" evidence="13">
    <location>
        <begin position="346"/>
        <end position="372"/>
    </location>
</feature>
<comment type="similarity">
    <text evidence="2">Belongs to the small GTPase superfamily. Arf family.</text>
</comment>
<feature type="compositionally biased region" description="Low complexity" evidence="13">
    <location>
        <begin position="346"/>
        <end position="363"/>
    </location>
</feature>
<dbReference type="PANTHER" id="PTHR11711">
    <property type="entry name" value="ADP RIBOSYLATION FACTOR-RELATED"/>
    <property type="match status" value="1"/>
</dbReference>
<evidence type="ECO:0000313" key="16">
    <source>
        <dbReference type="Proteomes" id="UP001055439"/>
    </source>
</evidence>
<keyword evidence="16" id="KW-1185">Reference proteome</keyword>
<keyword evidence="12" id="KW-0479">Metal-binding</keyword>
<evidence type="ECO:0000256" key="12">
    <source>
        <dbReference type="PIRSR" id="PIRSR606689-2"/>
    </source>
</evidence>
<dbReference type="InterPro" id="IPR045872">
    <property type="entry name" value="Arf1-5-like"/>
</dbReference>
<reference evidence="15" key="1">
    <citation type="submission" date="2022-05" db="EMBL/GenBank/DDBJ databases">
        <title>The Musa troglodytarum L. genome provides insights into the mechanism of non-climacteric behaviour and enrichment of carotenoids.</title>
        <authorList>
            <person name="Wang J."/>
        </authorList>
    </citation>
    <scope>NUCLEOTIDE SEQUENCE</scope>
    <source>
        <tissue evidence="15">Leaf</tissue>
    </source>
</reference>
<keyword evidence="6" id="KW-0931">ER-Golgi transport</keyword>
<feature type="binding site" evidence="11">
    <location>
        <begin position="126"/>
        <end position="129"/>
    </location>
    <ligand>
        <name>GTP</name>
        <dbReference type="ChEBI" id="CHEBI:37565"/>
    </ligand>
</feature>
<dbReference type="Gene3D" id="3.40.50.300">
    <property type="entry name" value="P-loop containing nucleotide triphosphate hydrolases"/>
    <property type="match status" value="1"/>
</dbReference>
<feature type="binding site" evidence="11">
    <location>
        <begin position="24"/>
        <end position="31"/>
    </location>
    <ligand>
        <name>GTP</name>
        <dbReference type="ChEBI" id="CHEBI:37565"/>
    </ligand>
</feature>
<evidence type="ECO:0000256" key="4">
    <source>
        <dbReference type="ARBA" id="ARBA00022707"/>
    </source>
</evidence>
<dbReference type="SMART" id="SM00499">
    <property type="entry name" value="AAI"/>
    <property type="match status" value="1"/>
</dbReference>
<evidence type="ECO:0000313" key="15">
    <source>
        <dbReference type="EMBL" id="URD95983.1"/>
    </source>
</evidence>
<keyword evidence="8" id="KW-0333">Golgi apparatus</keyword>
<dbReference type="SMART" id="SM00178">
    <property type="entry name" value="SAR"/>
    <property type="match status" value="1"/>
</dbReference>
<evidence type="ECO:0000256" key="3">
    <source>
        <dbReference type="ARBA" id="ARBA00022448"/>
    </source>
</evidence>
<dbReference type="GO" id="GO:0016192">
    <property type="term" value="P:vesicle-mediated transport"/>
    <property type="evidence" value="ECO:0007669"/>
    <property type="project" value="UniProtKB-KW"/>
</dbReference>
<evidence type="ECO:0000256" key="9">
    <source>
        <dbReference type="ARBA" id="ARBA00023134"/>
    </source>
</evidence>
<sequence>MGLTFTRLFSRLFAKKEMRILMVGLDAAGKTTILYKLKLGEIVTTIPTIGFNVETVEYKNISFTVWDVGGQDKIRPLWKYYFQNTQGLIFVVDSNDRDRIIEARDELHKMLNEDVLRDAVLLVFANKQDLPNAMNAAEITDKLGLNSLHHRHWYIQSTCATSGEGLYEGLDWLSNNIVTKVCLKLEARNILLGQIYALTPQQPLSGPGDAMATSTVLRIPLLAATVVVVVACAMLHGGARAQAPAPTPSGLDCMQSFLNLTDCLSYVMTGSNDTVPDKNCCPEVAGIFDSQPICLCQLLSGGAESFGISIDNNRALKLPSICHINSLSVSLCAEIGYPVAGVPMGSPMSPSSAPSGSGPRLPGTTAAPPPQNRAAGAGAVGRLALAGLSCAIAVVGFF</sequence>
<dbReference type="InterPro" id="IPR024156">
    <property type="entry name" value="Small_GTPase_ARF"/>
</dbReference>
<dbReference type="Gene3D" id="1.10.110.10">
    <property type="entry name" value="Plant lipid-transfer and hydrophobic proteins"/>
    <property type="match status" value="1"/>
</dbReference>
<feature type="binding site" evidence="11">
    <location>
        <position position="70"/>
    </location>
    <ligand>
        <name>GTP</name>
        <dbReference type="ChEBI" id="CHEBI:37565"/>
    </ligand>
</feature>
<dbReference type="GO" id="GO:0003924">
    <property type="term" value="F:GTPase activity"/>
    <property type="evidence" value="ECO:0007669"/>
    <property type="project" value="InterPro"/>
</dbReference>
<dbReference type="SUPFAM" id="SSF52540">
    <property type="entry name" value="P-loop containing nucleoside triphosphate hydrolases"/>
    <property type="match status" value="1"/>
</dbReference>
<evidence type="ECO:0000256" key="10">
    <source>
        <dbReference type="ARBA" id="ARBA00023288"/>
    </source>
</evidence>
<evidence type="ECO:0000256" key="7">
    <source>
        <dbReference type="ARBA" id="ARBA00022927"/>
    </source>
</evidence>
<keyword evidence="9 11" id="KW-0342">GTP-binding</keyword>
<evidence type="ECO:0000256" key="11">
    <source>
        <dbReference type="PIRSR" id="PIRSR606689-1"/>
    </source>
</evidence>
<keyword evidence="4" id="KW-0519">Myristate</keyword>
<dbReference type="CDD" id="cd04150">
    <property type="entry name" value="Arf1_5_like"/>
    <property type="match status" value="1"/>
</dbReference>
<feature type="binding site" evidence="12">
    <location>
        <position position="48"/>
    </location>
    <ligand>
        <name>Mg(2+)</name>
        <dbReference type="ChEBI" id="CHEBI:18420"/>
    </ligand>
</feature>
<evidence type="ECO:0000256" key="5">
    <source>
        <dbReference type="ARBA" id="ARBA00022741"/>
    </source>
</evidence>
<name>A0A9E7JWJ2_9LILI</name>
<dbReference type="NCBIfam" id="TIGR00231">
    <property type="entry name" value="small_GTP"/>
    <property type="match status" value="1"/>
</dbReference>
<dbReference type="PRINTS" id="PR00328">
    <property type="entry name" value="SAR1GTPBP"/>
</dbReference>
<dbReference type="SUPFAM" id="SSF47699">
    <property type="entry name" value="Bifunctional inhibitor/lipid-transfer protein/seed storage 2S albumin"/>
    <property type="match status" value="1"/>
</dbReference>
<dbReference type="GO" id="GO:0016004">
    <property type="term" value="F:phospholipase activator activity"/>
    <property type="evidence" value="ECO:0007669"/>
    <property type="project" value="UniProtKB-ARBA"/>
</dbReference>
<evidence type="ECO:0000256" key="13">
    <source>
        <dbReference type="SAM" id="MobiDB-lite"/>
    </source>
</evidence>
<dbReference type="SMART" id="SM00175">
    <property type="entry name" value="RAB"/>
    <property type="match status" value="1"/>
</dbReference>
<dbReference type="PROSITE" id="PS51417">
    <property type="entry name" value="ARF"/>
    <property type="match status" value="1"/>
</dbReference>
<dbReference type="SMART" id="SM00177">
    <property type="entry name" value="ARF"/>
    <property type="match status" value="1"/>
</dbReference>
<evidence type="ECO:0000256" key="6">
    <source>
        <dbReference type="ARBA" id="ARBA00022892"/>
    </source>
</evidence>
<proteinExistence type="inferred from homology"/>
<dbReference type="InterPro" id="IPR006689">
    <property type="entry name" value="Small_GTPase_ARF/SAR"/>
</dbReference>
<dbReference type="Pfam" id="PF00025">
    <property type="entry name" value="Arf"/>
    <property type="match status" value="1"/>
</dbReference>
<evidence type="ECO:0000256" key="8">
    <source>
        <dbReference type="ARBA" id="ARBA00023034"/>
    </source>
</evidence>
<feature type="binding site" evidence="12">
    <location>
        <position position="31"/>
    </location>
    <ligand>
        <name>Mg(2+)</name>
        <dbReference type="ChEBI" id="CHEBI:18420"/>
    </ligand>
</feature>
<keyword evidence="7" id="KW-0653">Protein transport</keyword>
<dbReference type="OrthoDB" id="2011769at2759"/>
<dbReference type="InterPro" id="IPR027417">
    <property type="entry name" value="P-loop_NTPase"/>
</dbReference>
<dbReference type="CDD" id="cd00010">
    <property type="entry name" value="AAI_LTSS"/>
    <property type="match status" value="1"/>
</dbReference>
<keyword evidence="3" id="KW-0813">Transport</keyword>
<dbReference type="InterPro" id="IPR016140">
    <property type="entry name" value="Bifunc_inhib/LTP/seed_store"/>
</dbReference>
<dbReference type="GO" id="GO:0046872">
    <property type="term" value="F:metal ion binding"/>
    <property type="evidence" value="ECO:0007669"/>
    <property type="project" value="UniProtKB-KW"/>
</dbReference>
<dbReference type="FunFam" id="3.40.50.300:FF:003500">
    <property type="entry name" value="ADP-ribosylation factor 1"/>
    <property type="match status" value="1"/>
</dbReference>
<organism evidence="15 16">
    <name type="scientific">Musa troglodytarum</name>
    <name type="common">fe'i banana</name>
    <dbReference type="NCBI Taxonomy" id="320322"/>
    <lineage>
        <taxon>Eukaryota</taxon>
        <taxon>Viridiplantae</taxon>
        <taxon>Streptophyta</taxon>
        <taxon>Embryophyta</taxon>
        <taxon>Tracheophyta</taxon>
        <taxon>Spermatophyta</taxon>
        <taxon>Magnoliopsida</taxon>
        <taxon>Liliopsida</taxon>
        <taxon>Zingiberales</taxon>
        <taxon>Musaceae</taxon>
        <taxon>Musa</taxon>
    </lineage>
</organism>
<protein>
    <submittedName>
        <fullName evidence="15">ARF</fullName>
    </submittedName>
</protein>
<comment type="subcellular location">
    <subcellularLocation>
        <location evidence="1">Golgi apparatus</location>
    </subcellularLocation>
</comment>
<dbReference type="Pfam" id="PF14368">
    <property type="entry name" value="LTP_2"/>
    <property type="match status" value="1"/>
</dbReference>
<accession>A0A9E7JWJ2</accession>
<keyword evidence="10" id="KW-0449">Lipoprotein</keyword>
<gene>
    <name evidence="15" type="ORF">MUK42_32347</name>
</gene>
<dbReference type="InterPro" id="IPR005225">
    <property type="entry name" value="Small_GTP-bd"/>
</dbReference>
<evidence type="ECO:0000256" key="2">
    <source>
        <dbReference type="ARBA" id="ARBA00010290"/>
    </source>
</evidence>